<dbReference type="OrthoDB" id="3173471at2"/>
<keyword evidence="2" id="KW-1185">Reference proteome</keyword>
<organism evidence="1 2">
    <name type="scientific">Gulosibacter chungangensis</name>
    <dbReference type="NCBI Taxonomy" id="979746"/>
    <lineage>
        <taxon>Bacteria</taxon>
        <taxon>Bacillati</taxon>
        <taxon>Actinomycetota</taxon>
        <taxon>Actinomycetes</taxon>
        <taxon>Micrococcales</taxon>
        <taxon>Microbacteriaceae</taxon>
        <taxon>Gulosibacter</taxon>
    </lineage>
</organism>
<dbReference type="RefSeq" id="WP_158050797.1">
    <property type="nucleotide sequence ID" value="NZ_WBKB01000001.1"/>
</dbReference>
<protein>
    <recommendedName>
        <fullName evidence="3">DUF559 domain-containing protein</fullName>
    </recommendedName>
</protein>
<proteinExistence type="predicted"/>
<comment type="caution">
    <text evidence="1">The sequence shown here is derived from an EMBL/GenBank/DDBJ whole genome shotgun (WGS) entry which is preliminary data.</text>
</comment>
<evidence type="ECO:0000313" key="2">
    <source>
        <dbReference type="Proteomes" id="UP000433493"/>
    </source>
</evidence>
<accession>A0A7J5BEX2</accession>
<gene>
    <name evidence="1" type="ORF">F8O05_00435</name>
</gene>
<evidence type="ECO:0000313" key="1">
    <source>
        <dbReference type="EMBL" id="KAB1644784.1"/>
    </source>
</evidence>
<dbReference type="Proteomes" id="UP000433493">
    <property type="component" value="Unassembled WGS sequence"/>
</dbReference>
<reference evidence="1 2" key="1">
    <citation type="submission" date="2019-09" db="EMBL/GenBank/DDBJ databases">
        <title>Phylogeny of genus Pseudoclavibacter and closely related genus.</title>
        <authorList>
            <person name="Li Y."/>
        </authorList>
    </citation>
    <scope>NUCLEOTIDE SEQUENCE [LARGE SCALE GENOMIC DNA]</scope>
    <source>
        <strain evidence="1 2">KCTC 13959</strain>
    </source>
</reference>
<dbReference type="EMBL" id="WBKB01000001">
    <property type="protein sequence ID" value="KAB1644784.1"/>
    <property type="molecule type" value="Genomic_DNA"/>
</dbReference>
<dbReference type="AlphaFoldDB" id="A0A7J5BEX2"/>
<sequence length="313" mass="34596">MRDELSLPPQFQSGAFSVSAAVAAGVTPGKLRNPKLHAPFVGVRSHTEPISRRERAIALGQRLSDGQAISGLAAAELWGLRIPNLANTRSADIEVLTRASVSRVRIGGVKSRAIRDDFFRASRLGSVPVVSPVLAVLTSAMHLNAFDITVMLDALLTDFNKYPSLNFAERPLLVPADLPAILAKFERMRGIRTLRQAVVRARPRVESPMESVARLQFVDAGLPEPEVQPEVFLDDGTLYRPDLGYPEAGLYLNYDGDFHFTDQATIDADVLRDRQFQEAGMRLMHVVKTDLNGKRWHELVRSIRVQLARSAVI</sequence>
<evidence type="ECO:0008006" key="3">
    <source>
        <dbReference type="Google" id="ProtNLM"/>
    </source>
</evidence>
<name>A0A7J5BEX2_9MICO</name>